<dbReference type="AlphaFoldDB" id="A0A0C3NLK1"/>
<proteinExistence type="predicted"/>
<gene>
    <name evidence="1" type="ORF">PHLGIDRAFT_482454</name>
</gene>
<dbReference type="HOGENOM" id="CLU_950317_0_0_1"/>
<keyword evidence="2" id="KW-1185">Reference proteome</keyword>
<dbReference type="Proteomes" id="UP000053257">
    <property type="component" value="Unassembled WGS sequence"/>
</dbReference>
<name>A0A0C3NLK1_PHLG1</name>
<accession>A0A0C3NLK1</accession>
<organism evidence="1 2">
    <name type="scientific">Phlebiopsis gigantea (strain 11061_1 CR5-6)</name>
    <name type="common">White-rot fungus</name>
    <name type="synonym">Peniophora gigantea</name>
    <dbReference type="NCBI Taxonomy" id="745531"/>
    <lineage>
        <taxon>Eukaryota</taxon>
        <taxon>Fungi</taxon>
        <taxon>Dikarya</taxon>
        <taxon>Basidiomycota</taxon>
        <taxon>Agaricomycotina</taxon>
        <taxon>Agaricomycetes</taxon>
        <taxon>Polyporales</taxon>
        <taxon>Phanerochaetaceae</taxon>
        <taxon>Phlebiopsis</taxon>
    </lineage>
</organism>
<sequence length="293" mass="32327">MDFSHLAAHLTSVFTHTGSLHNPCAALQPATTNWPAPALQQPAPIRQPRPSFGRFSPTYLTICREASKSTRAKMPIGSEVAARRRVAQAQASFVAAVAKPVLHPGRQQTHYSSVDIKDIPVGQPRCFFLPPVADESGVRPAVTQLAGQTLPEGTIHTTATMVDSARTHEVRRHTQLEVMVKGEKLGPLGQFNRYSERQTTHAVTGKQGTDTKPRRLTAVGHSDLIPPSLSRTTRDRATNVNRNTTARGHREKENVTPQWAAPVRGEEKLECYLCAQRCVGARAYYRHMWTHAP</sequence>
<reference evidence="1 2" key="1">
    <citation type="journal article" date="2014" name="PLoS Genet.">
        <title>Analysis of the Phlebiopsis gigantea genome, transcriptome and secretome provides insight into its pioneer colonization strategies of wood.</title>
        <authorList>
            <person name="Hori C."/>
            <person name="Ishida T."/>
            <person name="Igarashi K."/>
            <person name="Samejima M."/>
            <person name="Suzuki H."/>
            <person name="Master E."/>
            <person name="Ferreira P."/>
            <person name="Ruiz-Duenas F.J."/>
            <person name="Held B."/>
            <person name="Canessa P."/>
            <person name="Larrondo L.F."/>
            <person name="Schmoll M."/>
            <person name="Druzhinina I.S."/>
            <person name="Kubicek C.P."/>
            <person name="Gaskell J.A."/>
            <person name="Kersten P."/>
            <person name="St John F."/>
            <person name="Glasner J."/>
            <person name="Sabat G."/>
            <person name="Splinter BonDurant S."/>
            <person name="Syed K."/>
            <person name="Yadav J."/>
            <person name="Mgbeahuruike A.C."/>
            <person name="Kovalchuk A."/>
            <person name="Asiegbu F.O."/>
            <person name="Lackner G."/>
            <person name="Hoffmeister D."/>
            <person name="Rencoret J."/>
            <person name="Gutierrez A."/>
            <person name="Sun H."/>
            <person name="Lindquist E."/>
            <person name="Barry K."/>
            <person name="Riley R."/>
            <person name="Grigoriev I.V."/>
            <person name="Henrissat B."/>
            <person name="Kues U."/>
            <person name="Berka R.M."/>
            <person name="Martinez A.T."/>
            <person name="Covert S.F."/>
            <person name="Blanchette R.A."/>
            <person name="Cullen D."/>
        </authorList>
    </citation>
    <scope>NUCLEOTIDE SEQUENCE [LARGE SCALE GENOMIC DNA]</scope>
    <source>
        <strain evidence="1 2">11061_1 CR5-6</strain>
    </source>
</reference>
<dbReference type="EMBL" id="KN840531">
    <property type="protein sequence ID" value="KIP05894.1"/>
    <property type="molecule type" value="Genomic_DNA"/>
</dbReference>
<evidence type="ECO:0000313" key="2">
    <source>
        <dbReference type="Proteomes" id="UP000053257"/>
    </source>
</evidence>
<evidence type="ECO:0000313" key="1">
    <source>
        <dbReference type="EMBL" id="KIP05894.1"/>
    </source>
</evidence>
<protein>
    <submittedName>
        <fullName evidence="1">Uncharacterized protein</fullName>
    </submittedName>
</protein>